<dbReference type="InterPro" id="IPR011604">
    <property type="entry name" value="PDDEXK-like_dom_sf"/>
</dbReference>
<protein>
    <recommendedName>
        <fullName evidence="1">PD-(D/E)XK endonuclease-like domain-containing protein</fullName>
    </recommendedName>
</protein>
<sequence>MSEYYKANRTKNLYNPKSTEPFKLSRSRIEDFSSCPKCFYLDRRLGIGEPGGFPFNLNTAVDTLLKKEFDVHRAKQVAHPLMKAYGLKAVPFEHEMINEWRENFKGVQYHHKPTNFIVTGAVDDLWKDDNEEIIVVDYKATSKTSAVTLDAEWQGGYKRQMEIYQWLLRKNGLKVSDTGYFVYCNGKTDKEAFDAKLEFDITLLPYTGDSSWIEKKLKEIKKCLDGKMPKSNPECDFCAYRKAVSVVDK</sequence>
<dbReference type="Pfam" id="PF12705">
    <property type="entry name" value="PDDEXK_1"/>
    <property type="match status" value="1"/>
</dbReference>
<evidence type="ECO:0000313" key="2">
    <source>
        <dbReference type="EMBL" id="OGN00103.1"/>
    </source>
</evidence>
<accession>A0A1F8EH18</accession>
<comment type="caution">
    <text evidence="2">The sequence shown here is derived from an EMBL/GenBank/DDBJ whole genome shotgun (WGS) entry which is preliminary data.</text>
</comment>
<name>A0A1F8EH18_9BACT</name>
<evidence type="ECO:0000259" key="1">
    <source>
        <dbReference type="Pfam" id="PF12705"/>
    </source>
</evidence>
<organism evidence="2 3">
    <name type="scientific">Candidatus Yanofskybacteria bacterium RIFCSPHIGHO2_01_FULL_39_8b</name>
    <dbReference type="NCBI Taxonomy" id="1802659"/>
    <lineage>
        <taxon>Bacteria</taxon>
        <taxon>Candidatus Yanofskyibacteriota</taxon>
    </lineage>
</organism>
<dbReference type="EMBL" id="MGIZ01000003">
    <property type="protein sequence ID" value="OGN00103.1"/>
    <property type="molecule type" value="Genomic_DNA"/>
</dbReference>
<feature type="domain" description="PD-(D/E)XK endonuclease-like" evidence="1">
    <location>
        <begin position="64"/>
        <end position="242"/>
    </location>
</feature>
<dbReference type="Gene3D" id="3.90.320.10">
    <property type="match status" value="1"/>
</dbReference>
<dbReference type="Proteomes" id="UP000177594">
    <property type="component" value="Unassembled WGS sequence"/>
</dbReference>
<evidence type="ECO:0000313" key="3">
    <source>
        <dbReference type="Proteomes" id="UP000177594"/>
    </source>
</evidence>
<dbReference type="InterPro" id="IPR038726">
    <property type="entry name" value="PDDEXK_AddAB-type"/>
</dbReference>
<proteinExistence type="predicted"/>
<dbReference type="AlphaFoldDB" id="A0A1F8EH18"/>
<reference evidence="2 3" key="1">
    <citation type="journal article" date="2016" name="Nat. Commun.">
        <title>Thousands of microbial genomes shed light on interconnected biogeochemical processes in an aquifer system.</title>
        <authorList>
            <person name="Anantharaman K."/>
            <person name="Brown C.T."/>
            <person name="Hug L.A."/>
            <person name="Sharon I."/>
            <person name="Castelle C.J."/>
            <person name="Probst A.J."/>
            <person name="Thomas B.C."/>
            <person name="Singh A."/>
            <person name="Wilkins M.J."/>
            <person name="Karaoz U."/>
            <person name="Brodie E.L."/>
            <person name="Williams K.H."/>
            <person name="Hubbard S.S."/>
            <person name="Banfield J.F."/>
        </authorList>
    </citation>
    <scope>NUCLEOTIDE SEQUENCE [LARGE SCALE GENOMIC DNA]</scope>
</reference>
<gene>
    <name evidence="2" type="ORF">A2817_02230</name>
</gene>